<evidence type="ECO:0000313" key="2">
    <source>
        <dbReference type="Proteomes" id="UP000476030"/>
    </source>
</evidence>
<accession>A0A6L8W7P6</accession>
<proteinExistence type="predicted"/>
<dbReference type="InterPro" id="IPR026286">
    <property type="entry name" value="MaiA/AMDase"/>
</dbReference>
<protein>
    <submittedName>
        <fullName evidence="1">Asp/Glu racemase</fullName>
    </submittedName>
</protein>
<name>A0A6L8W7P6_9PROT</name>
<reference evidence="1 2" key="1">
    <citation type="submission" date="2019-12" db="EMBL/GenBank/DDBJ databases">
        <title>Snethiella sp. nov. sp. isolated from sea sand.</title>
        <authorList>
            <person name="Kim J."/>
            <person name="Jeong S.E."/>
            <person name="Jung H.S."/>
            <person name="Jeon C.O."/>
        </authorList>
    </citation>
    <scope>NUCLEOTIDE SEQUENCE [LARGE SCALE GENOMIC DNA]</scope>
    <source>
        <strain evidence="1 2">DP05</strain>
    </source>
</reference>
<dbReference type="Proteomes" id="UP000476030">
    <property type="component" value="Unassembled WGS sequence"/>
</dbReference>
<keyword evidence="2" id="KW-1185">Reference proteome</keyword>
<dbReference type="RefSeq" id="WP_161315230.1">
    <property type="nucleotide sequence ID" value="NZ_WTUW01000002.1"/>
</dbReference>
<sequence>MKLAYNLKDRRDVKAVLGLIVLQADETMEDEFRSVLNEDNVRLYHSRIPSGVDVTPQTLMQMKADLPAAAALLPASAEFDVIGYGCTSGATFIGPQTVCDLVQASHPGAAVTDPISAVVAACRKLKIKRMGFITPYAADVSEAMRKHLEKEGLKIADFASFEQKEEAVVARISDSSVLQALVAMGADKTLDGLFVSCTNLRSFSIIDEAERLTGKPVITSNQALYWHMLTLAGLPVVGAGPGRLFSASSQHDMV</sequence>
<dbReference type="InterPro" id="IPR053714">
    <property type="entry name" value="Iso_Racemase_Enz_sf"/>
</dbReference>
<evidence type="ECO:0000313" key="1">
    <source>
        <dbReference type="EMBL" id="MZR30669.1"/>
    </source>
</evidence>
<dbReference type="Pfam" id="PF17645">
    <property type="entry name" value="Amdase"/>
    <property type="match status" value="1"/>
</dbReference>
<dbReference type="PANTHER" id="PTHR40267">
    <property type="entry name" value="BLR3294 PROTEIN"/>
    <property type="match status" value="1"/>
</dbReference>
<comment type="caution">
    <text evidence="1">The sequence shown here is derived from an EMBL/GenBank/DDBJ whole genome shotgun (WGS) entry which is preliminary data.</text>
</comment>
<dbReference type="AlphaFoldDB" id="A0A6L8W7P6"/>
<gene>
    <name evidence="1" type="ORF">GQE98_08480</name>
</gene>
<dbReference type="EMBL" id="WTUW01000002">
    <property type="protein sequence ID" value="MZR30669.1"/>
    <property type="molecule type" value="Genomic_DNA"/>
</dbReference>
<dbReference type="Gene3D" id="3.40.50.12500">
    <property type="match status" value="1"/>
</dbReference>
<dbReference type="PANTHER" id="PTHR40267:SF1">
    <property type="entry name" value="BLR3294 PROTEIN"/>
    <property type="match status" value="1"/>
</dbReference>
<organism evidence="1 2">
    <name type="scientific">Sneathiella litorea</name>
    <dbReference type="NCBI Taxonomy" id="2606216"/>
    <lineage>
        <taxon>Bacteria</taxon>
        <taxon>Pseudomonadati</taxon>
        <taxon>Pseudomonadota</taxon>
        <taxon>Alphaproteobacteria</taxon>
        <taxon>Sneathiellales</taxon>
        <taxon>Sneathiellaceae</taxon>
        <taxon>Sneathiella</taxon>
    </lineage>
</organism>
<dbReference type="PIRSF" id="PIRSF015736">
    <property type="entry name" value="MI"/>
    <property type="match status" value="1"/>
</dbReference>